<comment type="function">
    <text evidence="2">Repressor of jasmonate responses.</text>
</comment>
<dbReference type="InterPro" id="IPR040390">
    <property type="entry name" value="TIFY/JAZ"/>
</dbReference>
<protein>
    <recommendedName>
        <fullName evidence="2">Protein TIFY</fullName>
    </recommendedName>
    <alternativeName>
        <fullName evidence="2">Jasmonate ZIM domain-containing protein</fullName>
    </alternativeName>
</protein>
<dbReference type="Pfam" id="PF09425">
    <property type="entry name" value="Jas_motif"/>
    <property type="match status" value="1"/>
</dbReference>
<sequence>MERDFMGLSVKQETSDETIDAAPVRSLPMQWSFSKKGSAPPHLLSFHGVQEENPKTGFDSLTSTGLVTLTTTQAFDSELKSYPAAQKNIVTEKQGGVRYTMATYPTKHLDAYAIHRPITNQTNLTISPAVTTSIHQSLVATSRQNLIGSLSSQSLSGVAITNPVPAMPSNTPVVGTTDLRNASKIPGAPAQLTIFYNGSVCVYDNISPEKAQAIMLLAGNGPPMTSTAPAPAVPVQANSIPRSNVLDGFVISQPYGKMTRRSSPVHVNSVSISQCVGRSGAKNEMNAVKPAGVLLSSSNIAQPLKVVNSLGSVNTNFLSSDTVPQFRRKSLARFLEKRKERVISASPYGDKQSPDCSNPGAVSISLSVNSSGSCPVPATN</sequence>
<dbReference type="InterPro" id="IPR010399">
    <property type="entry name" value="Tify_dom"/>
</dbReference>
<comment type="domain">
    <text evidence="2">The jas domain is required for interaction with COI1.</text>
</comment>
<evidence type="ECO:0000259" key="3">
    <source>
        <dbReference type="PROSITE" id="PS51320"/>
    </source>
</evidence>
<dbReference type="InterPro" id="IPR018467">
    <property type="entry name" value="CCT_CS"/>
</dbReference>
<keyword evidence="5" id="KW-1185">Reference proteome</keyword>
<gene>
    <name evidence="4" type="ORF">DH2020_042650</name>
</gene>
<comment type="subcellular location">
    <subcellularLocation>
        <location evidence="2">Nucleus</location>
    </subcellularLocation>
</comment>
<dbReference type="Proteomes" id="UP001318860">
    <property type="component" value="Unassembled WGS sequence"/>
</dbReference>
<dbReference type="Pfam" id="PF06200">
    <property type="entry name" value="tify"/>
    <property type="match status" value="1"/>
</dbReference>
<evidence type="ECO:0000313" key="4">
    <source>
        <dbReference type="EMBL" id="KAK6123606.1"/>
    </source>
</evidence>
<name>A0ABR0UMB9_REHGL</name>
<dbReference type="PANTHER" id="PTHR33077:SF90">
    <property type="entry name" value="PROTEIN TIFY 7"/>
    <property type="match status" value="1"/>
</dbReference>
<reference evidence="4 5" key="1">
    <citation type="journal article" date="2021" name="Comput. Struct. Biotechnol. J.">
        <title>De novo genome assembly of the potent medicinal plant Rehmannia glutinosa using nanopore technology.</title>
        <authorList>
            <person name="Ma L."/>
            <person name="Dong C."/>
            <person name="Song C."/>
            <person name="Wang X."/>
            <person name="Zheng X."/>
            <person name="Niu Y."/>
            <person name="Chen S."/>
            <person name="Feng W."/>
        </authorList>
    </citation>
    <scope>NUCLEOTIDE SEQUENCE [LARGE SCALE GENOMIC DNA]</scope>
    <source>
        <strain evidence="4">DH-2019</strain>
    </source>
</reference>
<keyword evidence="2" id="KW-0539">Nucleus</keyword>
<evidence type="ECO:0000256" key="1">
    <source>
        <dbReference type="ARBA" id="ARBA00008614"/>
    </source>
</evidence>
<dbReference type="PANTHER" id="PTHR33077">
    <property type="entry name" value="PROTEIN TIFY 4A-RELATED-RELATED"/>
    <property type="match status" value="1"/>
</dbReference>
<dbReference type="SMART" id="SM00979">
    <property type="entry name" value="TIFY"/>
    <property type="match status" value="1"/>
</dbReference>
<comment type="caution">
    <text evidence="4">The sequence shown here is derived from an EMBL/GenBank/DDBJ whole genome shotgun (WGS) entry which is preliminary data.</text>
</comment>
<keyword evidence="2" id="KW-1184">Jasmonic acid signaling pathway</keyword>
<evidence type="ECO:0000313" key="5">
    <source>
        <dbReference type="Proteomes" id="UP001318860"/>
    </source>
</evidence>
<organism evidence="4 5">
    <name type="scientific">Rehmannia glutinosa</name>
    <name type="common">Chinese foxglove</name>
    <dbReference type="NCBI Taxonomy" id="99300"/>
    <lineage>
        <taxon>Eukaryota</taxon>
        <taxon>Viridiplantae</taxon>
        <taxon>Streptophyta</taxon>
        <taxon>Embryophyta</taxon>
        <taxon>Tracheophyta</taxon>
        <taxon>Spermatophyta</taxon>
        <taxon>Magnoliopsida</taxon>
        <taxon>eudicotyledons</taxon>
        <taxon>Gunneridae</taxon>
        <taxon>Pentapetalae</taxon>
        <taxon>asterids</taxon>
        <taxon>lamiids</taxon>
        <taxon>Lamiales</taxon>
        <taxon>Orobanchaceae</taxon>
        <taxon>Rehmannieae</taxon>
        <taxon>Rehmannia</taxon>
    </lineage>
</organism>
<dbReference type="EMBL" id="JABTTQ020002519">
    <property type="protein sequence ID" value="KAK6123606.1"/>
    <property type="molecule type" value="Genomic_DNA"/>
</dbReference>
<comment type="similarity">
    <text evidence="1 2">Belongs to the TIFY/JAZ family.</text>
</comment>
<feature type="domain" description="Tify" evidence="3">
    <location>
        <begin position="185"/>
        <end position="220"/>
    </location>
</feature>
<dbReference type="PROSITE" id="PS51320">
    <property type="entry name" value="TIFY"/>
    <property type="match status" value="1"/>
</dbReference>
<evidence type="ECO:0000256" key="2">
    <source>
        <dbReference type="RuleBase" id="RU369065"/>
    </source>
</evidence>
<accession>A0ABR0UMB9</accession>
<proteinExistence type="inferred from homology"/>